<feature type="compositionally biased region" description="Basic and acidic residues" evidence="5">
    <location>
        <begin position="266"/>
        <end position="275"/>
    </location>
</feature>
<feature type="region of interest" description="Disordered" evidence="5">
    <location>
        <begin position="442"/>
        <end position="473"/>
    </location>
</feature>
<dbReference type="SUPFAM" id="SSF53328">
    <property type="entry name" value="Formyltransferase"/>
    <property type="match status" value="1"/>
</dbReference>
<evidence type="ECO:0000256" key="4">
    <source>
        <dbReference type="ARBA" id="ARBA00022755"/>
    </source>
</evidence>
<gene>
    <name evidence="7" type="ORF">AK830_g11696</name>
</gene>
<comment type="caution">
    <text evidence="7">The sequence shown here is derived from an EMBL/GenBank/DDBJ whole genome shotgun (WGS) entry which is preliminary data.</text>
</comment>
<feature type="compositionally biased region" description="Low complexity" evidence="5">
    <location>
        <begin position="400"/>
        <end position="412"/>
    </location>
</feature>
<feature type="compositionally biased region" description="Polar residues" evidence="5">
    <location>
        <begin position="459"/>
        <end position="471"/>
    </location>
</feature>
<feature type="domain" description="Formyl transferase N-terminal" evidence="6">
    <location>
        <begin position="10"/>
        <end position="212"/>
    </location>
</feature>
<evidence type="ECO:0000313" key="7">
    <source>
        <dbReference type="EMBL" id="KPM34884.1"/>
    </source>
</evidence>
<name>A0A0N8H512_9HYPO</name>
<organism evidence="7 8">
    <name type="scientific">Neonectria ditissima</name>
    <dbReference type="NCBI Taxonomy" id="78410"/>
    <lineage>
        <taxon>Eukaryota</taxon>
        <taxon>Fungi</taxon>
        <taxon>Dikarya</taxon>
        <taxon>Ascomycota</taxon>
        <taxon>Pezizomycotina</taxon>
        <taxon>Sordariomycetes</taxon>
        <taxon>Hypocreomycetidae</taxon>
        <taxon>Hypocreales</taxon>
        <taxon>Nectriaceae</taxon>
        <taxon>Neonectria</taxon>
    </lineage>
</organism>
<dbReference type="STRING" id="78410.A0A0N8H512"/>
<evidence type="ECO:0000256" key="3">
    <source>
        <dbReference type="ARBA" id="ARBA00022679"/>
    </source>
</evidence>
<feature type="region of interest" description="Disordered" evidence="5">
    <location>
        <begin position="220"/>
        <end position="275"/>
    </location>
</feature>
<dbReference type="InterPro" id="IPR029063">
    <property type="entry name" value="SAM-dependent_MTases_sf"/>
</dbReference>
<keyword evidence="4" id="KW-0658">Purine biosynthesis</keyword>
<dbReference type="EC" id="2.1.2.2" evidence="2"/>
<dbReference type="Gene3D" id="3.40.50.150">
    <property type="entry name" value="Vaccinia Virus protein VP39"/>
    <property type="match status" value="1"/>
</dbReference>
<dbReference type="CDD" id="cd02440">
    <property type="entry name" value="AdoMet_MTases"/>
    <property type="match status" value="1"/>
</dbReference>
<dbReference type="GO" id="GO:0005737">
    <property type="term" value="C:cytoplasm"/>
    <property type="evidence" value="ECO:0007669"/>
    <property type="project" value="TreeGrafter"/>
</dbReference>
<dbReference type="PANTHER" id="PTHR43369:SF2">
    <property type="entry name" value="PHOSPHORIBOSYLGLYCINAMIDE FORMYLTRANSFERASE"/>
    <property type="match status" value="1"/>
</dbReference>
<feature type="region of interest" description="Disordered" evidence="5">
    <location>
        <begin position="288"/>
        <end position="316"/>
    </location>
</feature>
<dbReference type="PANTHER" id="PTHR43369">
    <property type="entry name" value="PHOSPHORIBOSYLGLYCINAMIDE FORMYLTRANSFERASE"/>
    <property type="match status" value="1"/>
</dbReference>
<proteinExistence type="predicted"/>
<dbReference type="Proteomes" id="UP000050424">
    <property type="component" value="Unassembled WGS sequence"/>
</dbReference>
<protein>
    <recommendedName>
        <fullName evidence="2">phosphoribosylglycinamide formyltransferase 1</fullName>
        <ecNumber evidence="2">2.1.2.2</ecNumber>
    </recommendedName>
</protein>
<feature type="region of interest" description="Disordered" evidence="5">
    <location>
        <begin position="366"/>
        <end position="421"/>
    </location>
</feature>
<evidence type="ECO:0000259" key="6">
    <source>
        <dbReference type="Pfam" id="PF00551"/>
    </source>
</evidence>
<dbReference type="Pfam" id="PF00551">
    <property type="entry name" value="Formyl_trans_N"/>
    <property type="match status" value="1"/>
</dbReference>
<evidence type="ECO:0000256" key="1">
    <source>
        <dbReference type="ARBA" id="ARBA00005054"/>
    </source>
</evidence>
<accession>A0A0N8H512</accession>
<dbReference type="SUPFAM" id="SSF53335">
    <property type="entry name" value="S-adenosyl-L-methionine-dependent methyltransferases"/>
    <property type="match status" value="1"/>
</dbReference>
<evidence type="ECO:0000313" key="8">
    <source>
        <dbReference type="Proteomes" id="UP000050424"/>
    </source>
</evidence>
<dbReference type="InterPro" id="IPR036477">
    <property type="entry name" value="Formyl_transf_N_sf"/>
</dbReference>
<dbReference type="InterPro" id="IPR002376">
    <property type="entry name" value="Formyl_transf_N"/>
</dbReference>
<evidence type="ECO:0000256" key="5">
    <source>
        <dbReference type="SAM" id="MobiDB-lite"/>
    </source>
</evidence>
<evidence type="ECO:0000256" key="2">
    <source>
        <dbReference type="ARBA" id="ARBA00012254"/>
    </source>
</evidence>
<keyword evidence="3" id="KW-0808">Transferase</keyword>
<dbReference type="Pfam" id="PF13489">
    <property type="entry name" value="Methyltransf_23"/>
    <property type="match status" value="1"/>
</dbReference>
<dbReference type="GO" id="GO:0004644">
    <property type="term" value="F:phosphoribosylglycinamide formyltransferase activity"/>
    <property type="evidence" value="ECO:0007669"/>
    <property type="project" value="UniProtKB-EC"/>
</dbReference>
<reference evidence="7 8" key="1">
    <citation type="submission" date="2015-09" db="EMBL/GenBank/DDBJ databases">
        <title>Draft genome of a European isolate of the apple canker pathogen Neonectria ditissima.</title>
        <authorList>
            <person name="Gomez-Cortecero A."/>
            <person name="Harrison R.J."/>
            <person name="Armitage A.D."/>
        </authorList>
    </citation>
    <scope>NUCLEOTIDE SEQUENCE [LARGE SCALE GENOMIC DNA]</scope>
    <source>
        <strain evidence="7 8">R09/05</strain>
    </source>
</reference>
<dbReference type="EMBL" id="LKCW01000293">
    <property type="protein sequence ID" value="KPM34884.1"/>
    <property type="molecule type" value="Genomic_DNA"/>
</dbReference>
<dbReference type="GO" id="GO:0006189">
    <property type="term" value="P:'de novo' IMP biosynthetic process"/>
    <property type="evidence" value="ECO:0007669"/>
    <property type="project" value="TreeGrafter"/>
</dbReference>
<comment type="pathway">
    <text evidence="1">Purine metabolism; IMP biosynthesis via de novo pathway; N(2)-formyl-N(1)-(5-phospho-D-ribosyl)glycinamide from N(1)-(5-phospho-D-ribosyl)glycinamide (10-formyl THF route): step 1/1.</text>
</comment>
<keyword evidence="8" id="KW-1185">Reference proteome</keyword>
<dbReference type="Gene3D" id="3.40.50.170">
    <property type="entry name" value="Formyl transferase, N-terminal domain"/>
    <property type="match status" value="1"/>
</dbReference>
<sequence length="763" mass="85014">MADQQQPPCRILVMASGNGSNFQSLINAVGTGRLPNSKIVRLVVNRAKAYATTRADQAGIPWEYFNLISNGFLPKGEKDEKTVTAAREKYDAALAEKVLGEKERPELIVLAGWMHVFSASFLEPLEKAGIKVINLHPAKPGAYDGAGAIERAYSDFKAGKATHTGIMIHYVVVKVDRGDPIMVQEIEWHGEELAELETRIHSYEHELLVKATAKWAVPAASGDGSLSRTLEPGLETAGYTDSNKVPADRRYPCKRGTAAGHSAEAPVKRTKDRPSALCRRQCDNAGRRLAAGKTHSKATPIVRGPSQDQSTQHDPTDRWNVRFELDCTVPEQQPHSFDHVTTGCGLAARSQLRSPICATGTDGTDWAEEITKQPPNQPNRADLLVTGCQTPGADLPNPPSRSSGSGPSPSTPDIGQSRNTIPLHRTQFAGVLLRRPRGLQAMDYDDSDADPTSDYADSVGTSEFTSVNTGEMHSYEQGRRYQGFLQGRYGLPNDDVEQTREGLKHKLYLDYILDGKLFLAPIGDYPQKIVDLGTGVGFWAQDMAENFPSARVIGTDISPIQPHWTPPNVEFRVEDLEDEFRPWTNIYIDADLIHIRAVLQTVRKPRQLIDRSFEALKPGGWIEIHEVVPFVNSEDGTAEEDHPMNTFYRLMEGPFTNVYGWNLRFPCHIIENLRDAGFVNIQEQHTQVPIGRWHSEPRMREMGMFCQSICEDWITALLPRCDVLGLSEDEADELGHKLFDAFNNPRIHARLDWVDCWAQKPWS</sequence>
<dbReference type="OrthoDB" id="2013972at2759"/>
<dbReference type="AlphaFoldDB" id="A0A0N8H512"/>